<dbReference type="EMBL" id="CP012670">
    <property type="protein sequence ID" value="AUX25556.1"/>
    <property type="molecule type" value="Genomic_DNA"/>
</dbReference>
<evidence type="ECO:0000256" key="1">
    <source>
        <dbReference type="SAM" id="MobiDB-lite"/>
    </source>
</evidence>
<proteinExistence type="predicted"/>
<sequence length="136" mass="14000">MSERVLFVGLRGGRRPRAVSVRCPGALARAAPLAVGLSRGARAQETDGGRAEGTAAPVDPRAPEAAGPEAIGERDAAGPMVLPVQATVDVELAALALDRRLSARLVIESALDASALDAVGFALPGRCVHAAMEVWW</sequence>
<dbReference type="OrthoDB" id="338230at2"/>
<gene>
    <name evidence="2" type="ORF">SOCEGT47_061040</name>
</gene>
<accession>A0A4P2Q8M1</accession>
<reference evidence="2 3" key="1">
    <citation type="submission" date="2015-09" db="EMBL/GenBank/DDBJ databases">
        <title>Sorangium comparison.</title>
        <authorList>
            <person name="Zaburannyi N."/>
            <person name="Bunk B."/>
            <person name="Overmann J."/>
            <person name="Mueller R."/>
        </authorList>
    </citation>
    <scope>NUCLEOTIDE SEQUENCE [LARGE SCALE GENOMIC DNA]</scope>
    <source>
        <strain evidence="2 3">So ceGT47</strain>
    </source>
</reference>
<name>A0A4P2Q8M1_SORCE</name>
<organism evidence="2 3">
    <name type="scientific">Sorangium cellulosum</name>
    <name type="common">Polyangium cellulosum</name>
    <dbReference type="NCBI Taxonomy" id="56"/>
    <lineage>
        <taxon>Bacteria</taxon>
        <taxon>Pseudomonadati</taxon>
        <taxon>Myxococcota</taxon>
        <taxon>Polyangia</taxon>
        <taxon>Polyangiales</taxon>
        <taxon>Polyangiaceae</taxon>
        <taxon>Sorangium</taxon>
    </lineage>
</organism>
<evidence type="ECO:0000313" key="3">
    <source>
        <dbReference type="Proteomes" id="UP000295781"/>
    </source>
</evidence>
<dbReference type="Proteomes" id="UP000295781">
    <property type="component" value="Chromosome"/>
</dbReference>
<feature type="region of interest" description="Disordered" evidence="1">
    <location>
        <begin position="38"/>
        <end position="68"/>
    </location>
</feature>
<evidence type="ECO:0000313" key="2">
    <source>
        <dbReference type="EMBL" id="AUX25556.1"/>
    </source>
</evidence>
<dbReference type="AlphaFoldDB" id="A0A4P2Q8M1"/>
<dbReference type="RefSeq" id="WP_129352551.1">
    <property type="nucleotide sequence ID" value="NZ_CP012670.1"/>
</dbReference>
<protein>
    <submittedName>
        <fullName evidence="2">Uncharacterized protein</fullName>
    </submittedName>
</protein>